<dbReference type="Gene3D" id="3.40.50.1000">
    <property type="entry name" value="HAD superfamily/HAD-like"/>
    <property type="match status" value="1"/>
</dbReference>
<dbReference type="Pfam" id="PF13419">
    <property type="entry name" value="HAD_2"/>
    <property type="match status" value="1"/>
</dbReference>
<dbReference type="Proteomes" id="UP000266441">
    <property type="component" value="Unassembled WGS sequence"/>
</dbReference>
<keyword evidence="5" id="KW-0119">Carbohydrate metabolism</keyword>
<dbReference type="InterPro" id="IPR023214">
    <property type="entry name" value="HAD_sf"/>
</dbReference>
<comment type="similarity">
    <text evidence="2">Belongs to the HAD-like hydrolase superfamily. CbbY/CbbZ/Gph/YieH family.</text>
</comment>
<proteinExistence type="inferred from homology"/>
<comment type="cofactor">
    <cofactor evidence="1">
        <name>Mg(2+)</name>
        <dbReference type="ChEBI" id="CHEBI:18420"/>
    </cofactor>
</comment>
<dbReference type="InterPro" id="IPR036412">
    <property type="entry name" value="HAD-like_sf"/>
</dbReference>
<keyword evidence="4" id="KW-0460">Magnesium</keyword>
<dbReference type="NCBIfam" id="TIGR01549">
    <property type="entry name" value="HAD-SF-IA-v1"/>
    <property type="match status" value="1"/>
</dbReference>
<reference evidence="6 7" key="1">
    <citation type="journal article" date="2015" name="Int. J. Syst. Evol. Microbiol.">
        <title>Mariniphaga sediminis sp. nov., isolated from coastal sediment.</title>
        <authorList>
            <person name="Wang F.Q."/>
            <person name="Shen Q.Y."/>
            <person name="Chen G.J."/>
            <person name="Du Z.J."/>
        </authorList>
    </citation>
    <scope>NUCLEOTIDE SEQUENCE [LARGE SCALE GENOMIC DNA]</scope>
    <source>
        <strain evidence="6 7">SY21</strain>
    </source>
</reference>
<evidence type="ECO:0000256" key="4">
    <source>
        <dbReference type="ARBA" id="ARBA00022842"/>
    </source>
</evidence>
<evidence type="ECO:0000256" key="5">
    <source>
        <dbReference type="ARBA" id="ARBA00023277"/>
    </source>
</evidence>
<gene>
    <name evidence="6" type="primary">hxpB</name>
    <name evidence="6" type="ORF">D1164_02295</name>
</gene>
<evidence type="ECO:0000256" key="1">
    <source>
        <dbReference type="ARBA" id="ARBA00001946"/>
    </source>
</evidence>
<organism evidence="6 7">
    <name type="scientific">Mariniphaga sediminis</name>
    <dbReference type="NCBI Taxonomy" id="1628158"/>
    <lineage>
        <taxon>Bacteria</taxon>
        <taxon>Pseudomonadati</taxon>
        <taxon>Bacteroidota</taxon>
        <taxon>Bacteroidia</taxon>
        <taxon>Marinilabiliales</taxon>
        <taxon>Prolixibacteraceae</taxon>
        <taxon>Mariniphaga</taxon>
    </lineage>
</organism>
<dbReference type="InterPro" id="IPR041492">
    <property type="entry name" value="HAD_2"/>
</dbReference>
<dbReference type="GO" id="GO:0046872">
    <property type="term" value="F:metal ion binding"/>
    <property type="evidence" value="ECO:0007669"/>
    <property type="project" value="UniProtKB-KW"/>
</dbReference>
<protein>
    <submittedName>
        <fullName evidence="6">Hexitol phosphatase HxpB</fullName>
    </submittedName>
</protein>
<evidence type="ECO:0000313" key="7">
    <source>
        <dbReference type="Proteomes" id="UP000266441"/>
    </source>
</evidence>
<dbReference type="PANTHER" id="PTHR46193:SF18">
    <property type="entry name" value="HEXITOL PHOSPHATASE B"/>
    <property type="match status" value="1"/>
</dbReference>
<keyword evidence="7" id="KW-1185">Reference proteome</keyword>
<dbReference type="InterPro" id="IPR023198">
    <property type="entry name" value="PGP-like_dom2"/>
</dbReference>
<dbReference type="GO" id="GO:0003824">
    <property type="term" value="F:catalytic activity"/>
    <property type="evidence" value="ECO:0007669"/>
    <property type="project" value="UniProtKB-ARBA"/>
</dbReference>
<dbReference type="AlphaFoldDB" id="A0A399D7P2"/>
<dbReference type="SFLD" id="SFLDS00003">
    <property type="entry name" value="Haloacid_Dehalogenase"/>
    <property type="match status" value="1"/>
</dbReference>
<sequence>MTNKKAIIFDMDGVIIDSEKYWKQAEHEVFTSLGVKVTDEYSAITRSMTTSEVTQFWYNKYPWKNMDLETAEQRVISRVIELIETESCQINGVKTFIERLKTEKYKVGLATNSPNRIIPVVLKKLNILHLFDSISSAEFEIKGKPDPSIYLNAAHKLNTKPENCIVIEDSYAGMLAAKNAGMTVIAYTNGNKEMNYEIADYKLDSFEKDEIEWIKMN</sequence>
<evidence type="ECO:0000313" key="6">
    <source>
        <dbReference type="EMBL" id="RIH67273.1"/>
    </source>
</evidence>
<dbReference type="InterPro" id="IPR051600">
    <property type="entry name" value="Beta-PGM-like"/>
</dbReference>
<dbReference type="InterPro" id="IPR006439">
    <property type="entry name" value="HAD-SF_hydro_IA"/>
</dbReference>
<dbReference type="RefSeq" id="WP_119348298.1">
    <property type="nucleotide sequence ID" value="NZ_QWET01000001.1"/>
</dbReference>
<dbReference type="PANTHER" id="PTHR46193">
    <property type="entry name" value="6-PHOSPHOGLUCONATE PHOSPHATASE"/>
    <property type="match status" value="1"/>
</dbReference>
<accession>A0A399D7P2</accession>
<dbReference type="SUPFAM" id="SSF56784">
    <property type="entry name" value="HAD-like"/>
    <property type="match status" value="1"/>
</dbReference>
<dbReference type="Gene3D" id="1.10.150.240">
    <property type="entry name" value="Putative phosphatase, domain 2"/>
    <property type="match status" value="1"/>
</dbReference>
<name>A0A399D7P2_9BACT</name>
<dbReference type="OrthoDB" id="9797743at2"/>
<dbReference type="CDD" id="cd07505">
    <property type="entry name" value="HAD_BPGM-like"/>
    <property type="match status" value="1"/>
</dbReference>
<evidence type="ECO:0000256" key="2">
    <source>
        <dbReference type="ARBA" id="ARBA00006171"/>
    </source>
</evidence>
<dbReference type="NCBIfam" id="NF008087">
    <property type="entry name" value="PRK10826.1"/>
    <property type="match status" value="1"/>
</dbReference>
<dbReference type="EMBL" id="QWET01000001">
    <property type="protein sequence ID" value="RIH67273.1"/>
    <property type="molecule type" value="Genomic_DNA"/>
</dbReference>
<evidence type="ECO:0000256" key="3">
    <source>
        <dbReference type="ARBA" id="ARBA00022723"/>
    </source>
</evidence>
<comment type="caution">
    <text evidence="6">The sequence shown here is derived from an EMBL/GenBank/DDBJ whole genome shotgun (WGS) entry which is preliminary data.</text>
</comment>
<dbReference type="SFLD" id="SFLDG01135">
    <property type="entry name" value="C1.5.6:_HAD__Beta-PGM__Phospha"/>
    <property type="match status" value="1"/>
</dbReference>
<dbReference type="NCBIfam" id="TIGR01509">
    <property type="entry name" value="HAD-SF-IA-v3"/>
    <property type="match status" value="1"/>
</dbReference>
<dbReference type="PRINTS" id="PR00413">
    <property type="entry name" value="HADHALOGNASE"/>
</dbReference>
<dbReference type="SFLD" id="SFLDG01129">
    <property type="entry name" value="C1.5:_HAD__Beta-PGM__Phosphata"/>
    <property type="match status" value="1"/>
</dbReference>
<keyword evidence="3" id="KW-0479">Metal-binding</keyword>